<dbReference type="GO" id="GO:2000022">
    <property type="term" value="P:regulation of jasmonic acid mediated signaling pathway"/>
    <property type="evidence" value="ECO:0007669"/>
    <property type="project" value="TreeGrafter"/>
</dbReference>
<feature type="region of interest" description="Disordered" evidence="1">
    <location>
        <begin position="106"/>
        <end position="134"/>
    </location>
</feature>
<proteinExistence type="predicted"/>
<evidence type="ECO:0000313" key="3">
    <source>
        <dbReference type="Proteomes" id="UP000886520"/>
    </source>
</evidence>
<dbReference type="EMBL" id="JABFUD020000018">
    <property type="protein sequence ID" value="KAI5066597.1"/>
    <property type="molecule type" value="Genomic_DNA"/>
</dbReference>
<name>A0A9D4UF91_ADICA</name>
<comment type="caution">
    <text evidence="2">The sequence shown here is derived from an EMBL/GenBank/DDBJ whole genome shotgun (WGS) entry which is preliminary data.</text>
</comment>
<dbReference type="Proteomes" id="UP000886520">
    <property type="component" value="Chromosome 18"/>
</dbReference>
<evidence type="ECO:0000256" key="1">
    <source>
        <dbReference type="SAM" id="MobiDB-lite"/>
    </source>
</evidence>
<dbReference type="InterPro" id="IPR040390">
    <property type="entry name" value="TIFY/JAZ"/>
</dbReference>
<organism evidence="2 3">
    <name type="scientific">Adiantum capillus-veneris</name>
    <name type="common">Maidenhair fern</name>
    <dbReference type="NCBI Taxonomy" id="13818"/>
    <lineage>
        <taxon>Eukaryota</taxon>
        <taxon>Viridiplantae</taxon>
        <taxon>Streptophyta</taxon>
        <taxon>Embryophyta</taxon>
        <taxon>Tracheophyta</taxon>
        <taxon>Polypodiopsida</taxon>
        <taxon>Polypodiidae</taxon>
        <taxon>Polypodiales</taxon>
        <taxon>Pteridineae</taxon>
        <taxon>Pteridaceae</taxon>
        <taxon>Vittarioideae</taxon>
        <taxon>Adiantum</taxon>
    </lineage>
</organism>
<feature type="region of interest" description="Disordered" evidence="1">
    <location>
        <begin position="1"/>
        <end position="32"/>
    </location>
</feature>
<dbReference type="GO" id="GO:0009611">
    <property type="term" value="P:response to wounding"/>
    <property type="evidence" value="ECO:0007669"/>
    <property type="project" value="TreeGrafter"/>
</dbReference>
<reference evidence="2" key="1">
    <citation type="submission" date="2021-01" db="EMBL/GenBank/DDBJ databases">
        <title>Adiantum capillus-veneris genome.</title>
        <authorList>
            <person name="Fang Y."/>
            <person name="Liao Q."/>
        </authorList>
    </citation>
    <scope>NUCLEOTIDE SEQUENCE</scope>
    <source>
        <strain evidence="2">H3</strain>
        <tissue evidence="2">Leaf</tissue>
    </source>
</reference>
<evidence type="ECO:0000313" key="2">
    <source>
        <dbReference type="EMBL" id="KAI5066597.1"/>
    </source>
</evidence>
<dbReference type="OrthoDB" id="649989at2759"/>
<dbReference type="AlphaFoldDB" id="A0A9D4UF91"/>
<feature type="region of interest" description="Disordered" evidence="1">
    <location>
        <begin position="49"/>
        <end position="68"/>
    </location>
</feature>
<accession>A0A9D4UF91</accession>
<dbReference type="PANTHER" id="PTHR33077:SF60">
    <property type="entry name" value="TIFY DOMAIN-CONTAINING PROTEIN"/>
    <property type="match status" value="1"/>
</dbReference>
<sequence>MLLLANGDEKRNRSTDACLIPSGPSLEAPTNSATASISCAPIGTPSIYKQPFSMPSTPPPSSPFQAPQIERKPQLISKRTQAELPFARKASLARFLEKRKDRVQAKVAASSEEEVLDGVSKKLKTSDEGITPLE</sequence>
<dbReference type="GO" id="GO:0031347">
    <property type="term" value="P:regulation of defense response"/>
    <property type="evidence" value="ECO:0007669"/>
    <property type="project" value="TreeGrafter"/>
</dbReference>
<keyword evidence="3" id="KW-1185">Reference proteome</keyword>
<protein>
    <submittedName>
        <fullName evidence="2">Uncharacterized protein</fullName>
    </submittedName>
</protein>
<gene>
    <name evidence="2" type="ORF">GOP47_0019221</name>
</gene>
<dbReference type="PANTHER" id="PTHR33077">
    <property type="entry name" value="PROTEIN TIFY 4A-RELATED-RELATED"/>
    <property type="match status" value="1"/>
</dbReference>
<dbReference type="InterPro" id="IPR018467">
    <property type="entry name" value="CCT_CS"/>
</dbReference>
<dbReference type="Pfam" id="PF09425">
    <property type="entry name" value="Jas_motif"/>
    <property type="match status" value="1"/>
</dbReference>
<dbReference type="GO" id="GO:0005634">
    <property type="term" value="C:nucleus"/>
    <property type="evidence" value="ECO:0007669"/>
    <property type="project" value="TreeGrafter"/>
</dbReference>